<dbReference type="SMART" id="SM00530">
    <property type="entry name" value="HTH_XRE"/>
    <property type="match status" value="1"/>
</dbReference>
<keyword evidence="3" id="KW-1185">Reference proteome</keyword>
<organism evidence="2 3">
    <name type="scientific">Sulfitobacter noctilucicola</name>
    <dbReference type="NCBI Taxonomy" id="1342301"/>
    <lineage>
        <taxon>Bacteria</taxon>
        <taxon>Pseudomonadati</taxon>
        <taxon>Pseudomonadota</taxon>
        <taxon>Alphaproteobacteria</taxon>
        <taxon>Rhodobacterales</taxon>
        <taxon>Roseobacteraceae</taxon>
        <taxon>Sulfitobacter</taxon>
    </lineage>
</organism>
<protein>
    <submittedName>
        <fullName evidence="2">Transcriptional regulator with XRE-family HTH domain</fullName>
    </submittedName>
</protein>
<reference evidence="2 3" key="1">
    <citation type="submission" date="2020-08" db="EMBL/GenBank/DDBJ databases">
        <title>Genomic Encyclopedia of Type Strains, Phase IV (KMG-IV): sequencing the most valuable type-strain genomes for metagenomic binning, comparative biology and taxonomic classification.</title>
        <authorList>
            <person name="Goeker M."/>
        </authorList>
    </citation>
    <scope>NUCLEOTIDE SEQUENCE [LARGE SCALE GENOMIC DNA]</scope>
    <source>
        <strain evidence="2 3">DSM 101015</strain>
    </source>
</reference>
<dbReference type="PROSITE" id="PS50943">
    <property type="entry name" value="HTH_CROC1"/>
    <property type="match status" value="1"/>
</dbReference>
<evidence type="ECO:0000313" key="3">
    <source>
        <dbReference type="Proteomes" id="UP000565745"/>
    </source>
</evidence>
<dbReference type="SUPFAM" id="SSF47413">
    <property type="entry name" value="lambda repressor-like DNA-binding domains"/>
    <property type="match status" value="1"/>
</dbReference>
<dbReference type="CDD" id="cd00093">
    <property type="entry name" value="HTH_XRE"/>
    <property type="match status" value="1"/>
</dbReference>
<proteinExistence type="predicted"/>
<comment type="caution">
    <text evidence="2">The sequence shown here is derived from an EMBL/GenBank/DDBJ whole genome shotgun (WGS) entry which is preliminary data.</text>
</comment>
<dbReference type="InterPro" id="IPR001387">
    <property type="entry name" value="Cro/C1-type_HTH"/>
</dbReference>
<dbReference type="Gene3D" id="1.10.260.40">
    <property type="entry name" value="lambda repressor-like DNA-binding domains"/>
    <property type="match status" value="1"/>
</dbReference>
<dbReference type="AlphaFoldDB" id="A0A7W6MBZ3"/>
<evidence type="ECO:0000259" key="1">
    <source>
        <dbReference type="PROSITE" id="PS50943"/>
    </source>
</evidence>
<dbReference type="Proteomes" id="UP000565745">
    <property type="component" value="Unassembled WGS sequence"/>
</dbReference>
<dbReference type="EMBL" id="JACIFU010000005">
    <property type="protein sequence ID" value="MBB4175758.1"/>
    <property type="molecule type" value="Genomic_DNA"/>
</dbReference>
<name>A0A7W6MBZ3_9RHOB</name>
<gene>
    <name evidence="2" type="ORF">GGR93_003561</name>
</gene>
<evidence type="ECO:0000313" key="2">
    <source>
        <dbReference type="EMBL" id="MBB4175758.1"/>
    </source>
</evidence>
<dbReference type="InterPro" id="IPR010982">
    <property type="entry name" value="Lambda_DNA-bd_dom_sf"/>
</dbReference>
<dbReference type="Pfam" id="PF01381">
    <property type="entry name" value="HTH_3"/>
    <property type="match status" value="1"/>
</dbReference>
<feature type="domain" description="HTH cro/C1-type" evidence="1">
    <location>
        <begin position="179"/>
        <end position="223"/>
    </location>
</feature>
<accession>A0A7W6MBZ3</accession>
<dbReference type="GO" id="GO:0003677">
    <property type="term" value="F:DNA binding"/>
    <property type="evidence" value="ECO:0007669"/>
    <property type="project" value="InterPro"/>
</dbReference>
<sequence length="416" mass="47609">MVLKTATDFLLHHLSTTGAAHVSVQRHFELNHVTCCKKCRRLMRVSETVKVCKIAMIFAPKDCFLIIKITPKYYAHHTFYVPFPLSRFYWLLTFIFKVPCHGTCGFVSLQMRVCSYAASNLLLISVNYGVLSPLKMRKAFLANSVHEQRAHMAAANQSPAELRSMFGANLRLLSLPYSSISDLSRQLGINRTQYNRYLNGESFPRPDVLSRICTFFDVDARVLLEPVDQIASARNSNTSSYLKNYVYAGAEDVPTDIFPSGFYRFTRRSFTMEDVFISGLVYIFRKDSQTFLRGYETKKAMTLQDFPNSAEAREFRGAVMQQESGIVFIVSRKNAMTSSFNYISRVPSFENNFWVGYVTRTVPENQNGLRATRMVFEYVGKSTAVALRTARKSGFLSREELPTFHRRHLQPDLPFS</sequence>